<evidence type="ECO:0000256" key="3">
    <source>
        <dbReference type="ARBA" id="ARBA00022829"/>
    </source>
</evidence>
<name>A0A432VXH7_9GAMM</name>
<dbReference type="PANTHER" id="PTHR34298">
    <property type="entry name" value="SEGREGATION AND CONDENSATION PROTEIN B"/>
    <property type="match status" value="1"/>
</dbReference>
<dbReference type="RefSeq" id="WP_126790376.1">
    <property type="nucleotide sequence ID" value="NZ_PIPI01000001.1"/>
</dbReference>
<dbReference type="GO" id="GO:0051304">
    <property type="term" value="P:chromosome separation"/>
    <property type="evidence" value="ECO:0007669"/>
    <property type="project" value="InterPro"/>
</dbReference>
<evidence type="ECO:0000313" key="6">
    <source>
        <dbReference type="EMBL" id="RUO21400.1"/>
    </source>
</evidence>
<keyword evidence="3" id="KW-0159">Chromosome partition</keyword>
<dbReference type="SUPFAM" id="SSF46785">
    <property type="entry name" value="Winged helix' DNA-binding domain"/>
    <property type="match status" value="2"/>
</dbReference>
<keyword evidence="4" id="KW-0131">Cell cycle</keyword>
<keyword evidence="7" id="KW-1185">Reference proteome</keyword>
<dbReference type="InterPro" id="IPR036388">
    <property type="entry name" value="WH-like_DNA-bd_sf"/>
</dbReference>
<keyword evidence="2" id="KW-0132">Cell division</keyword>
<dbReference type="PANTHER" id="PTHR34298:SF2">
    <property type="entry name" value="SEGREGATION AND CONDENSATION PROTEIN B"/>
    <property type="match status" value="1"/>
</dbReference>
<reference evidence="6 7" key="1">
    <citation type="journal article" date="2011" name="Front. Microbiol.">
        <title>Genomic signatures of strain selection and enhancement in Bacillus atrophaeus var. globigii, a historical biowarfare simulant.</title>
        <authorList>
            <person name="Gibbons H.S."/>
            <person name="Broomall S.M."/>
            <person name="McNew L.A."/>
            <person name="Daligault H."/>
            <person name="Chapman C."/>
            <person name="Bruce D."/>
            <person name="Karavis M."/>
            <person name="Krepps M."/>
            <person name="McGregor P.A."/>
            <person name="Hong C."/>
            <person name="Park K.H."/>
            <person name="Akmal A."/>
            <person name="Feldman A."/>
            <person name="Lin J.S."/>
            <person name="Chang W.E."/>
            <person name="Higgs B.W."/>
            <person name="Demirev P."/>
            <person name="Lindquist J."/>
            <person name="Liem A."/>
            <person name="Fochler E."/>
            <person name="Read T.D."/>
            <person name="Tapia R."/>
            <person name="Johnson S."/>
            <person name="Bishop-Lilly K.A."/>
            <person name="Detter C."/>
            <person name="Han C."/>
            <person name="Sozhamannan S."/>
            <person name="Rosenzweig C.N."/>
            <person name="Skowronski E.W."/>
        </authorList>
    </citation>
    <scope>NUCLEOTIDE SEQUENCE [LARGE SCALE GENOMIC DNA]</scope>
    <source>
        <strain evidence="6 7">AK5</strain>
    </source>
</reference>
<sequence length="218" mass="24332">MQAHGNRTNRVISEQQLKQLIEAAVFTAEQPVTVDQLLSGVLANFSLNRPRVRQALEALQNDYRDRGIELVEVASGYRFQTRAELAPALVHMWPERAPRYSAALLETLALIAWRQPVTRGEIEAVRGVSVSTQIMKTLQERGWVKIVGHKEVPGRPALYATTKAFLDYFSLTSISDLPALAQERPELIDVDEAAAPQSGQAELLTDTRERDAEEETKA</sequence>
<dbReference type="Gene3D" id="1.10.10.10">
    <property type="entry name" value="Winged helix-like DNA-binding domain superfamily/Winged helix DNA-binding domain"/>
    <property type="match status" value="2"/>
</dbReference>
<accession>A0A432VXH7</accession>
<dbReference type="GO" id="GO:0051301">
    <property type="term" value="P:cell division"/>
    <property type="evidence" value="ECO:0007669"/>
    <property type="project" value="UniProtKB-KW"/>
</dbReference>
<evidence type="ECO:0000256" key="1">
    <source>
        <dbReference type="ARBA" id="ARBA00022490"/>
    </source>
</evidence>
<protein>
    <submittedName>
        <fullName evidence="6">SMC-Scp complex subunit ScpB</fullName>
    </submittedName>
</protein>
<evidence type="ECO:0000256" key="2">
    <source>
        <dbReference type="ARBA" id="ARBA00022618"/>
    </source>
</evidence>
<dbReference type="EMBL" id="PIPI01000001">
    <property type="protein sequence ID" value="RUO21400.1"/>
    <property type="molecule type" value="Genomic_DNA"/>
</dbReference>
<keyword evidence="1" id="KW-0963">Cytoplasm</keyword>
<dbReference type="Pfam" id="PF04079">
    <property type="entry name" value="SMC_ScpB"/>
    <property type="match status" value="1"/>
</dbReference>
<comment type="caution">
    <text evidence="6">The sequence shown here is derived from an EMBL/GenBank/DDBJ whole genome shotgun (WGS) entry which is preliminary data.</text>
</comment>
<gene>
    <name evidence="6" type="primary">scpB</name>
    <name evidence="6" type="ORF">CWE06_00590</name>
</gene>
<dbReference type="InterPro" id="IPR036390">
    <property type="entry name" value="WH_DNA-bd_sf"/>
</dbReference>
<dbReference type="NCBIfam" id="TIGR00281">
    <property type="entry name" value="SMC-Scp complex subunit ScpB"/>
    <property type="match status" value="1"/>
</dbReference>
<dbReference type="InterPro" id="IPR005234">
    <property type="entry name" value="ScpB_csome_segregation"/>
</dbReference>
<dbReference type="PIRSF" id="PIRSF019345">
    <property type="entry name" value="ScpB"/>
    <property type="match status" value="1"/>
</dbReference>
<evidence type="ECO:0000256" key="4">
    <source>
        <dbReference type="ARBA" id="ARBA00023306"/>
    </source>
</evidence>
<feature type="region of interest" description="Disordered" evidence="5">
    <location>
        <begin position="192"/>
        <end position="218"/>
    </location>
</feature>
<evidence type="ECO:0000313" key="7">
    <source>
        <dbReference type="Proteomes" id="UP000288212"/>
    </source>
</evidence>
<dbReference type="Proteomes" id="UP000288212">
    <property type="component" value="Unassembled WGS sequence"/>
</dbReference>
<organism evidence="6 7">
    <name type="scientific">Aliidiomarina haloalkalitolerans</name>
    <dbReference type="NCBI Taxonomy" id="859059"/>
    <lineage>
        <taxon>Bacteria</taxon>
        <taxon>Pseudomonadati</taxon>
        <taxon>Pseudomonadota</taxon>
        <taxon>Gammaproteobacteria</taxon>
        <taxon>Alteromonadales</taxon>
        <taxon>Idiomarinaceae</taxon>
        <taxon>Aliidiomarina</taxon>
    </lineage>
</organism>
<dbReference type="OrthoDB" id="9806226at2"/>
<feature type="compositionally biased region" description="Basic and acidic residues" evidence="5">
    <location>
        <begin position="205"/>
        <end position="218"/>
    </location>
</feature>
<proteinExistence type="predicted"/>
<evidence type="ECO:0000256" key="5">
    <source>
        <dbReference type="SAM" id="MobiDB-lite"/>
    </source>
</evidence>
<dbReference type="AlphaFoldDB" id="A0A432VXH7"/>